<dbReference type="Proteomes" id="UP000276133">
    <property type="component" value="Unassembled WGS sequence"/>
</dbReference>
<name>A0A3M7T7H6_BRAPC</name>
<protein>
    <submittedName>
        <fullName evidence="1">Uncharacterized protein</fullName>
    </submittedName>
</protein>
<evidence type="ECO:0000313" key="1">
    <source>
        <dbReference type="EMBL" id="RNA44004.1"/>
    </source>
</evidence>
<evidence type="ECO:0000313" key="2">
    <source>
        <dbReference type="Proteomes" id="UP000276133"/>
    </source>
</evidence>
<accession>A0A3M7T7H6</accession>
<comment type="caution">
    <text evidence="1">The sequence shown here is derived from an EMBL/GenBank/DDBJ whole genome shotgun (WGS) entry which is preliminary data.</text>
</comment>
<reference evidence="1 2" key="1">
    <citation type="journal article" date="2018" name="Sci. Rep.">
        <title>Genomic signatures of local adaptation to the degree of environmental predictability in rotifers.</title>
        <authorList>
            <person name="Franch-Gras L."/>
            <person name="Hahn C."/>
            <person name="Garcia-Roger E.M."/>
            <person name="Carmona M.J."/>
            <person name="Serra M."/>
            <person name="Gomez A."/>
        </authorList>
    </citation>
    <scope>NUCLEOTIDE SEQUENCE [LARGE SCALE GENOMIC DNA]</scope>
    <source>
        <strain evidence="1">HYR1</strain>
    </source>
</reference>
<gene>
    <name evidence="1" type="ORF">BpHYR1_050812</name>
</gene>
<dbReference type="EMBL" id="REGN01000165">
    <property type="protein sequence ID" value="RNA44004.1"/>
    <property type="molecule type" value="Genomic_DNA"/>
</dbReference>
<keyword evidence="2" id="KW-1185">Reference proteome</keyword>
<proteinExistence type="predicted"/>
<dbReference type="AlphaFoldDB" id="A0A3M7T7H6"/>
<organism evidence="1 2">
    <name type="scientific">Brachionus plicatilis</name>
    <name type="common">Marine rotifer</name>
    <name type="synonym">Brachionus muelleri</name>
    <dbReference type="NCBI Taxonomy" id="10195"/>
    <lineage>
        <taxon>Eukaryota</taxon>
        <taxon>Metazoa</taxon>
        <taxon>Spiralia</taxon>
        <taxon>Gnathifera</taxon>
        <taxon>Rotifera</taxon>
        <taxon>Eurotatoria</taxon>
        <taxon>Monogononta</taxon>
        <taxon>Pseudotrocha</taxon>
        <taxon>Ploima</taxon>
        <taxon>Brachionidae</taxon>
        <taxon>Brachionus</taxon>
    </lineage>
</organism>
<sequence>MRSDKSSLQRIERLRIPGMEGLVELSKNGVGFGRRVLAVGSPFQVTREIYAEVLFRFDLFKCQSGTGFG</sequence>